<keyword evidence="2 5" id="KW-0378">Hydrolase</keyword>
<name>A0A840Q2Q0_9PSEU</name>
<dbReference type="InterPro" id="IPR005502">
    <property type="entry name" value="Ribosyl_crysJ1"/>
</dbReference>
<accession>A0A840Q2Q0</accession>
<dbReference type="InterPro" id="IPR036705">
    <property type="entry name" value="Ribosyl_crysJ1_sf"/>
</dbReference>
<comment type="caution">
    <text evidence="5">The sequence shown here is derived from an EMBL/GenBank/DDBJ whole genome shotgun (WGS) entry which is preliminary data.</text>
</comment>
<feature type="region of interest" description="Disordered" evidence="4">
    <location>
        <begin position="663"/>
        <end position="855"/>
    </location>
</feature>
<feature type="binding site" evidence="3">
    <location>
        <position position="1154"/>
    </location>
    <ligand>
        <name>Mg(2+)</name>
        <dbReference type="ChEBI" id="CHEBI:18420"/>
        <label>1</label>
    </ligand>
</feature>
<evidence type="ECO:0000256" key="1">
    <source>
        <dbReference type="ARBA" id="ARBA00010702"/>
    </source>
</evidence>
<evidence type="ECO:0000256" key="3">
    <source>
        <dbReference type="PIRSR" id="PIRSR605502-1"/>
    </source>
</evidence>
<dbReference type="GO" id="GO:0016787">
    <property type="term" value="F:hydrolase activity"/>
    <property type="evidence" value="ECO:0007669"/>
    <property type="project" value="UniProtKB-KW"/>
</dbReference>
<evidence type="ECO:0000256" key="4">
    <source>
        <dbReference type="SAM" id="MobiDB-lite"/>
    </source>
</evidence>
<feature type="compositionally biased region" description="Pro residues" evidence="4">
    <location>
        <begin position="828"/>
        <end position="837"/>
    </location>
</feature>
<evidence type="ECO:0000256" key="2">
    <source>
        <dbReference type="ARBA" id="ARBA00022801"/>
    </source>
</evidence>
<comment type="cofactor">
    <cofactor evidence="3">
        <name>Mg(2+)</name>
        <dbReference type="ChEBI" id="CHEBI:18420"/>
    </cofactor>
    <text evidence="3">Binds 2 magnesium ions per subunit.</text>
</comment>
<dbReference type="Gene3D" id="1.10.4080.10">
    <property type="entry name" value="ADP-ribosylation/Crystallin J1"/>
    <property type="match status" value="2"/>
</dbReference>
<comment type="similarity">
    <text evidence="1">Belongs to the ADP-ribosylglycohydrolase family.</text>
</comment>
<dbReference type="PANTHER" id="PTHR16222">
    <property type="entry name" value="ADP-RIBOSYLGLYCOHYDROLASE"/>
    <property type="match status" value="1"/>
</dbReference>
<feature type="compositionally biased region" description="Basic and acidic residues" evidence="4">
    <location>
        <begin position="841"/>
        <end position="852"/>
    </location>
</feature>
<gene>
    <name evidence="5" type="ORF">BJ970_002278</name>
</gene>
<reference evidence="5 6" key="1">
    <citation type="submission" date="2020-08" db="EMBL/GenBank/DDBJ databases">
        <title>Sequencing the genomes of 1000 actinobacteria strains.</title>
        <authorList>
            <person name="Klenk H.-P."/>
        </authorList>
    </citation>
    <scope>NUCLEOTIDE SEQUENCE [LARGE SCALE GENOMIC DNA]</scope>
    <source>
        <strain evidence="5 6">DSM 45584</strain>
    </source>
</reference>
<keyword evidence="3" id="KW-0479">Metal-binding</keyword>
<dbReference type="Pfam" id="PF03747">
    <property type="entry name" value="ADP_ribosyl_GH"/>
    <property type="match status" value="2"/>
</dbReference>
<sequence>MTDAQPGSSLSWADRFRGAMLGGAVGDALGSGVRNATTAEIQQWFGPQGVVDYLPVYGRRGAVTDLTQLTVFTLEALLRAKAVGEQSAVPTIEGNHLAWLHTQGVPWTYAMSKYAASDPTGWLLQRPELYSTRNPGGPALFGLGDLVHRPAFPNTYQSSSEPPIHQGLSDCIVWTAPLALWSPDLKVVDLDARTTAALLTKDSGAVTATELHADVLAQLLLGYSLWGAVEAWQTHRAFAGSASPHGALRAAHAAMFATNGGRRPSPTQLDIEFDTRTGPGDLGIALAAVAASHNFIDAVIMAVNHSGDSAVTGALAGQLAGAIYGLDGIPTPWLDELELREIIEILCQDATEAFAPPPPPQWVQRYAPNPRQLGGPRELPNTVEGFAEQTMVLPAITAGPVPASDGLDTVDTPPQGIPAPSGDARGNRAQRDGSWSDAGSNRSAGNIGGPTFPAVSAGSRAEPVAFEFTDPSSTGPIPVSQLRSAEAPLESNAVFPTVDAWVDPVARERAQSEADSQFGAFPSLAAPVAPQAAEFSTSAEEVPAPDWESAPAAVTPDESPVEDWSAPVAEREQTAPTLDASERELPQAVPSAADPEPLVPEPAVEPEASAEEAPIVVPDADDISAAPEPAAASGRSVASLEFAELELPDADAADAVAEGAVVGPATFIEPPESIRGESFPDAFEDDARGQEQEVGGVQQGSSPVERAGSEADPDVEREPVDLEPPEPIELESAELGVKPDEDVVAAADAGEPKVAAAVADSETQGRAAEPPKPDSADLPEVAETSREAAAETVLPDVDDLGAGGPSDVDEREPSNGEPRGAAETPAAGPKPPEPAVPPIARGEHAKADRPDDSAPSLTERVLGCFLGGALGDALGADLEFITASEIAERFGPDGPSGLREAYGVHGAITDDTQMTLFTAEGLIRGSVANRMLGTAEPLAEVQLAYQRWLHTQGVEWDAAAGPFLADYPAPDGWLVEVPGLFKTRAPGKTVFRALARFGDGHPAGSFTERINDSKGCGGVMRAAPVALCSTDPAEVFRLAASTAALTHSHPAGYHSAGALAVIVQQALLGRGLDDGVWLALQVLETWEDHEETSAMLKAAVDLAEAGVPSPQQVAETLGGGWVGEEALAIAVCAALVGGEDVELALRIAVHHDGDSDSTGAICGNIVGALLGVGALPVDWLAELELRDVVEQMALDCVAEFGRGAFQPGRSALEPPTDEDWNERYPVRPQWSAAPEPARRAAGDEPGPEFPAPKPAPRRINGVVHTFEGEAK</sequence>
<feature type="binding site" evidence="3">
    <location>
        <position position="911"/>
    </location>
    <ligand>
        <name>Mg(2+)</name>
        <dbReference type="ChEBI" id="CHEBI:18420"/>
        <label>1</label>
    </ligand>
</feature>
<dbReference type="AlphaFoldDB" id="A0A840Q2Q0"/>
<feature type="binding site" evidence="3">
    <location>
        <position position="910"/>
    </location>
    <ligand>
        <name>Mg(2+)</name>
        <dbReference type="ChEBI" id="CHEBI:18420"/>
        <label>1</label>
    </ligand>
</feature>
<dbReference type="EMBL" id="JACHIW010000001">
    <property type="protein sequence ID" value="MBB5154744.1"/>
    <property type="molecule type" value="Genomic_DNA"/>
</dbReference>
<protein>
    <submittedName>
        <fullName evidence="5">ADP-ribosylglycohydrolase</fullName>
    </submittedName>
</protein>
<dbReference type="GO" id="GO:0046872">
    <property type="term" value="F:metal ion binding"/>
    <property type="evidence" value="ECO:0007669"/>
    <property type="project" value="UniProtKB-KW"/>
</dbReference>
<dbReference type="InterPro" id="IPR050792">
    <property type="entry name" value="ADP-ribosylglycohydrolase"/>
</dbReference>
<dbReference type="PANTHER" id="PTHR16222:SF24">
    <property type="entry name" value="ADP-RIBOSYLHYDROLASE ARH3"/>
    <property type="match status" value="1"/>
</dbReference>
<proteinExistence type="inferred from homology"/>
<feature type="region of interest" description="Disordered" evidence="4">
    <location>
        <begin position="532"/>
        <end position="636"/>
    </location>
</feature>
<evidence type="ECO:0000313" key="6">
    <source>
        <dbReference type="Proteomes" id="UP000584374"/>
    </source>
</evidence>
<keyword evidence="3" id="KW-0460">Magnesium</keyword>
<feature type="compositionally biased region" description="Low complexity" evidence="4">
    <location>
        <begin position="592"/>
        <end position="618"/>
    </location>
</feature>
<feature type="binding site" evidence="3">
    <location>
        <position position="909"/>
    </location>
    <ligand>
        <name>Mg(2+)</name>
        <dbReference type="ChEBI" id="CHEBI:18420"/>
        <label>1</label>
    </ligand>
</feature>
<dbReference type="SUPFAM" id="SSF101478">
    <property type="entry name" value="ADP-ribosylglycohydrolase"/>
    <property type="match status" value="2"/>
</dbReference>
<feature type="region of interest" description="Disordered" evidence="4">
    <location>
        <begin position="402"/>
        <end position="458"/>
    </location>
</feature>
<feature type="compositionally biased region" description="Acidic residues" evidence="4">
    <location>
        <begin position="721"/>
        <end position="732"/>
    </location>
</feature>
<keyword evidence="6" id="KW-1185">Reference proteome</keyword>
<feature type="binding site" evidence="3">
    <location>
        <position position="1156"/>
    </location>
    <ligand>
        <name>Mg(2+)</name>
        <dbReference type="ChEBI" id="CHEBI:18420"/>
        <label>1</label>
    </ligand>
</feature>
<evidence type="ECO:0000313" key="5">
    <source>
        <dbReference type="EMBL" id="MBB5154744.1"/>
    </source>
</evidence>
<feature type="region of interest" description="Disordered" evidence="4">
    <location>
        <begin position="1205"/>
        <end position="1271"/>
    </location>
</feature>
<organism evidence="5 6">
    <name type="scientific">Saccharopolyspora phatthalungensis</name>
    <dbReference type="NCBI Taxonomy" id="664693"/>
    <lineage>
        <taxon>Bacteria</taxon>
        <taxon>Bacillati</taxon>
        <taxon>Actinomycetota</taxon>
        <taxon>Actinomycetes</taxon>
        <taxon>Pseudonocardiales</taxon>
        <taxon>Pseudonocardiaceae</taxon>
        <taxon>Saccharopolyspora</taxon>
    </lineage>
</organism>
<dbReference type="Proteomes" id="UP000584374">
    <property type="component" value="Unassembled WGS sequence"/>
</dbReference>
<dbReference type="RefSeq" id="WP_184726217.1">
    <property type="nucleotide sequence ID" value="NZ_JACHIW010000001.1"/>
</dbReference>
<feature type="binding site" evidence="3">
    <location>
        <position position="1157"/>
    </location>
    <ligand>
        <name>Mg(2+)</name>
        <dbReference type="ChEBI" id="CHEBI:18420"/>
        <label>1</label>
    </ligand>
</feature>